<keyword evidence="1 8" id="KW-0645">Protease</keyword>
<feature type="transmembrane region" description="Helical" evidence="9">
    <location>
        <begin position="6"/>
        <end position="27"/>
    </location>
</feature>
<reference evidence="12" key="2">
    <citation type="submission" date="2020-01" db="EMBL/GenBank/DDBJ databases">
        <authorList>
            <person name="Hornung B."/>
        </authorList>
    </citation>
    <scope>NUCLEOTIDE SEQUENCE</scope>
    <source>
        <strain evidence="12">PacBioINE</strain>
    </source>
</reference>
<keyword evidence="14" id="KW-1185">Reference proteome</keyword>
<evidence type="ECO:0000259" key="10">
    <source>
        <dbReference type="Pfam" id="PF01435"/>
    </source>
</evidence>
<feature type="transmembrane region" description="Helical" evidence="9">
    <location>
        <begin position="99"/>
        <end position="123"/>
    </location>
</feature>
<evidence type="ECO:0000256" key="1">
    <source>
        <dbReference type="ARBA" id="ARBA00022670"/>
    </source>
</evidence>
<feature type="transmembrane region" description="Helical" evidence="9">
    <location>
        <begin position="321"/>
        <end position="340"/>
    </location>
</feature>
<feature type="binding site" evidence="7">
    <location>
        <position position="349"/>
    </location>
    <ligand>
        <name>Zn(2+)</name>
        <dbReference type="ChEBI" id="CHEBI:29105"/>
        <note>catalytic</note>
    </ligand>
</feature>
<evidence type="ECO:0000256" key="6">
    <source>
        <dbReference type="PIRSR" id="PIRSR627057-1"/>
    </source>
</evidence>
<dbReference type="GO" id="GO:0046872">
    <property type="term" value="F:metal ion binding"/>
    <property type="evidence" value="ECO:0007669"/>
    <property type="project" value="UniProtKB-KW"/>
</dbReference>
<gene>
    <name evidence="12" type="ORF">DEACI_2096</name>
    <name evidence="13" type="ORF">DEACI_3341</name>
</gene>
<keyword evidence="9" id="KW-0472">Membrane</keyword>
<feature type="domain" description="Peptidase M48" evidence="10">
    <location>
        <begin position="210"/>
        <end position="405"/>
    </location>
</feature>
<evidence type="ECO:0000256" key="3">
    <source>
        <dbReference type="ARBA" id="ARBA00022801"/>
    </source>
</evidence>
<dbReference type="Gene3D" id="3.30.2010.10">
    <property type="entry name" value="Metalloproteases ('zincins'), catalytic domain"/>
    <property type="match status" value="1"/>
</dbReference>
<evidence type="ECO:0000256" key="2">
    <source>
        <dbReference type="ARBA" id="ARBA00022723"/>
    </source>
</evidence>
<sequence>MERGASAQNVFWLGLMVIAGIFAVLYLRSSVFPGPIDPAVLKYFSPQLVKNGRAYSQVPRILYIVGFLLQAGFLVWFVFGGCARRWQDWLMARTGQNYWGSVFLFFLTVWLVLTLLNLPLTFYNSYVWQHRWGFSTESLPAWWSDYFKSTALDFLLSAAAVLIVFWVLNRWPRTWWLFGAILFGLWLIVQDVLWPVVVAPLFNHFRPVDNPAITGMVHDLSLKSGVPVKDVLVMDASRRTTKVNAYFTGLGKTKRIVLYDTLLKFPLDEIRAVVAHEMGHWQKRHVLIGTVLGILGGFIAWRLLAFALHPWYTGAGRAAPQVWAVIQLFFLLALFVTNPVQNAISREMERQADQVSLQLTQDPQAEVRLQIDLAKQNLTDFSPPPFIVWFGYSHPTPLQRIKAMQGAGK</sequence>
<accession>A0A8S0W831</accession>
<dbReference type="GO" id="GO:0071586">
    <property type="term" value="P:CAAX-box protein processing"/>
    <property type="evidence" value="ECO:0007669"/>
    <property type="project" value="InterPro"/>
</dbReference>
<comment type="similarity">
    <text evidence="8">Belongs to the peptidase M48 family.</text>
</comment>
<feature type="domain" description="CAAX prenyl protease 1 N-terminal" evidence="11">
    <location>
        <begin position="42"/>
        <end position="203"/>
    </location>
</feature>
<dbReference type="Pfam" id="PF16491">
    <property type="entry name" value="Peptidase_M48_N"/>
    <property type="match status" value="1"/>
</dbReference>
<dbReference type="EMBL" id="LR746496">
    <property type="protein sequence ID" value="CAA7601429.1"/>
    <property type="molecule type" value="Genomic_DNA"/>
</dbReference>
<keyword evidence="5 8" id="KW-0482">Metalloprotease</keyword>
<name>A0A8S0W831_9FIRM</name>
<feature type="transmembrane region" description="Helical" evidence="9">
    <location>
        <begin position="286"/>
        <end position="309"/>
    </location>
</feature>
<dbReference type="RefSeq" id="WP_240984958.1">
    <property type="nucleotide sequence ID" value="NZ_CDGJ01000096.1"/>
</dbReference>
<dbReference type="InterPro" id="IPR032456">
    <property type="entry name" value="Peptidase_M48_N"/>
</dbReference>
<feature type="transmembrane region" description="Helical" evidence="9">
    <location>
        <begin position="175"/>
        <end position="197"/>
    </location>
</feature>
<keyword evidence="4 7" id="KW-0862">Zinc</keyword>
<dbReference type="InterPro" id="IPR027057">
    <property type="entry name" value="CAXX_Prtase_1"/>
</dbReference>
<evidence type="ECO:0000313" key="13">
    <source>
        <dbReference type="EMBL" id="CEJ08860.1"/>
    </source>
</evidence>
<comment type="cofactor">
    <cofactor evidence="7 8">
        <name>Zn(2+)</name>
        <dbReference type="ChEBI" id="CHEBI:29105"/>
    </cofactor>
    <text evidence="7 8">Binds 1 zinc ion per subunit.</text>
</comment>
<dbReference type="GO" id="GO:0004222">
    <property type="term" value="F:metalloendopeptidase activity"/>
    <property type="evidence" value="ECO:0007669"/>
    <property type="project" value="InterPro"/>
</dbReference>
<dbReference type="Proteomes" id="UP001071230">
    <property type="component" value="Unassembled WGS sequence"/>
</dbReference>
<dbReference type="Proteomes" id="UP000836597">
    <property type="component" value="Chromosome"/>
</dbReference>
<keyword evidence="9" id="KW-1133">Transmembrane helix</keyword>
<dbReference type="InterPro" id="IPR001915">
    <property type="entry name" value="Peptidase_M48"/>
</dbReference>
<dbReference type="EC" id="3.4.24.84" evidence="12"/>
<evidence type="ECO:0000313" key="12">
    <source>
        <dbReference type="EMBL" id="CAA7601429.1"/>
    </source>
</evidence>
<evidence type="ECO:0000259" key="11">
    <source>
        <dbReference type="Pfam" id="PF16491"/>
    </source>
</evidence>
<evidence type="ECO:0000256" key="5">
    <source>
        <dbReference type="ARBA" id="ARBA00023049"/>
    </source>
</evidence>
<feature type="active site" description="Proton donor" evidence="6">
    <location>
        <position position="353"/>
    </location>
</feature>
<protein>
    <submittedName>
        <fullName evidence="12">Ste24 endopeptidase</fullName>
        <ecNumber evidence="12">3.4.24.84</ecNumber>
    </submittedName>
    <submittedName>
        <fullName evidence="13">Zn-dependent protease with chaperone function</fullName>
    </submittedName>
</protein>
<feature type="active site" evidence="6">
    <location>
        <position position="277"/>
    </location>
</feature>
<feature type="binding site" evidence="7">
    <location>
        <position position="276"/>
    </location>
    <ligand>
        <name>Zn(2+)</name>
        <dbReference type="ChEBI" id="CHEBI:29105"/>
        <note>catalytic</note>
    </ligand>
</feature>
<feature type="transmembrane region" description="Helical" evidence="9">
    <location>
        <begin position="151"/>
        <end position="169"/>
    </location>
</feature>
<dbReference type="KEGG" id="aacx:DEACI_2096"/>
<reference evidence="13" key="1">
    <citation type="submission" date="2014-11" db="EMBL/GenBank/DDBJ databases">
        <authorList>
            <person name="Hornung B.V."/>
        </authorList>
    </citation>
    <scope>NUCLEOTIDE SEQUENCE</scope>
    <source>
        <strain evidence="13">INE</strain>
    </source>
</reference>
<evidence type="ECO:0000256" key="4">
    <source>
        <dbReference type="ARBA" id="ARBA00022833"/>
    </source>
</evidence>
<dbReference type="CDD" id="cd07343">
    <property type="entry name" value="M48A_Zmpste24p_like"/>
    <property type="match status" value="1"/>
</dbReference>
<evidence type="ECO:0000256" key="9">
    <source>
        <dbReference type="SAM" id="Phobius"/>
    </source>
</evidence>
<dbReference type="PANTHER" id="PTHR10120">
    <property type="entry name" value="CAAX PRENYL PROTEASE 1"/>
    <property type="match status" value="1"/>
</dbReference>
<evidence type="ECO:0000256" key="7">
    <source>
        <dbReference type="PIRSR" id="PIRSR627057-2"/>
    </source>
</evidence>
<dbReference type="AlphaFoldDB" id="A0A8S0W831"/>
<dbReference type="EMBL" id="CDGJ01000096">
    <property type="protein sequence ID" value="CEJ08860.1"/>
    <property type="molecule type" value="Genomic_DNA"/>
</dbReference>
<evidence type="ECO:0000313" key="14">
    <source>
        <dbReference type="Proteomes" id="UP001071230"/>
    </source>
</evidence>
<proteinExistence type="inferred from homology"/>
<organism evidence="12">
    <name type="scientific">Acididesulfobacillus acetoxydans</name>
    <dbReference type="NCBI Taxonomy" id="1561005"/>
    <lineage>
        <taxon>Bacteria</taxon>
        <taxon>Bacillati</taxon>
        <taxon>Bacillota</taxon>
        <taxon>Clostridia</taxon>
        <taxon>Eubacteriales</taxon>
        <taxon>Peptococcaceae</taxon>
        <taxon>Acididesulfobacillus</taxon>
    </lineage>
</organism>
<keyword evidence="9" id="KW-0812">Transmembrane</keyword>
<keyword evidence="2 7" id="KW-0479">Metal-binding</keyword>
<keyword evidence="3 8" id="KW-0378">Hydrolase</keyword>
<evidence type="ECO:0000256" key="8">
    <source>
        <dbReference type="RuleBase" id="RU003983"/>
    </source>
</evidence>
<feature type="binding site" evidence="7">
    <location>
        <position position="280"/>
    </location>
    <ligand>
        <name>Zn(2+)</name>
        <dbReference type="ChEBI" id="CHEBI:29105"/>
        <note>catalytic</note>
    </ligand>
</feature>
<feature type="transmembrane region" description="Helical" evidence="9">
    <location>
        <begin position="61"/>
        <end position="79"/>
    </location>
</feature>
<dbReference type="Pfam" id="PF01435">
    <property type="entry name" value="Peptidase_M48"/>
    <property type="match status" value="1"/>
</dbReference>